<comment type="caution">
    <text evidence="1">The sequence shown here is derived from an EMBL/GenBank/DDBJ whole genome shotgun (WGS) entry which is preliminary data.</text>
</comment>
<accession>A0A1Q3EB68</accession>
<name>A0A1Q3EB68_LENED</name>
<dbReference type="AlphaFoldDB" id="A0A1Q3EB68"/>
<protein>
    <submittedName>
        <fullName evidence="1">Uncharacterized protein</fullName>
    </submittedName>
</protein>
<reference evidence="1 2" key="1">
    <citation type="submission" date="2016-08" db="EMBL/GenBank/DDBJ databases">
        <authorList>
            <consortium name="Lentinula edodes genome sequencing consortium"/>
            <person name="Sakamoto Y."/>
            <person name="Nakade K."/>
            <person name="Sato S."/>
            <person name="Yoshida Y."/>
            <person name="Miyazaki K."/>
            <person name="Natsume S."/>
            <person name="Konno N."/>
        </authorList>
    </citation>
    <scope>NUCLEOTIDE SEQUENCE [LARGE SCALE GENOMIC DNA]</scope>
    <source>
        <strain evidence="1 2">NBRC 111202</strain>
    </source>
</reference>
<gene>
    <name evidence="1" type="ORF">LENED_006269</name>
</gene>
<dbReference type="Proteomes" id="UP000188533">
    <property type="component" value="Unassembled WGS sequence"/>
</dbReference>
<dbReference type="EMBL" id="BDGU01000195">
    <property type="protein sequence ID" value="GAW04475.1"/>
    <property type="molecule type" value="Genomic_DNA"/>
</dbReference>
<reference evidence="1 2" key="2">
    <citation type="submission" date="2017-02" db="EMBL/GenBank/DDBJ databases">
        <title>A genome survey and senescence transcriptome analysis in Lentinula edodes.</title>
        <authorList>
            <person name="Sakamoto Y."/>
            <person name="Nakade K."/>
            <person name="Sato S."/>
            <person name="Yoshida Y."/>
            <person name="Miyazaki K."/>
            <person name="Natsume S."/>
            <person name="Konno N."/>
        </authorList>
    </citation>
    <scope>NUCLEOTIDE SEQUENCE [LARGE SCALE GENOMIC DNA]</scope>
    <source>
        <strain evidence="1 2">NBRC 111202</strain>
    </source>
</reference>
<evidence type="ECO:0000313" key="1">
    <source>
        <dbReference type="EMBL" id="GAW04475.1"/>
    </source>
</evidence>
<keyword evidence="2" id="KW-1185">Reference proteome</keyword>
<organism evidence="1 2">
    <name type="scientific">Lentinula edodes</name>
    <name type="common">Shiitake mushroom</name>
    <name type="synonym">Lentinus edodes</name>
    <dbReference type="NCBI Taxonomy" id="5353"/>
    <lineage>
        <taxon>Eukaryota</taxon>
        <taxon>Fungi</taxon>
        <taxon>Dikarya</taxon>
        <taxon>Basidiomycota</taxon>
        <taxon>Agaricomycotina</taxon>
        <taxon>Agaricomycetes</taxon>
        <taxon>Agaricomycetidae</taxon>
        <taxon>Agaricales</taxon>
        <taxon>Marasmiineae</taxon>
        <taxon>Omphalotaceae</taxon>
        <taxon>Lentinula</taxon>
    </lineage>
</organism>
<proteinExistence type="predicted"/>
<evidence type="ECO:0000313" key="2">
    <source>
        <dbReference type="Proteomes" id="UP000188533"/>
    </source>
</evidence>
<sequence>MVLRRSSRILWSRGPYEASRSPGVQHRDGVLNHTRTAVYLRPYMAIQKHRSSAKFFSLLQNQFLYRRLAARVDCV</sequence>